<dbReference type="EMBL" id="OZ020103">
    <property type="protein sequence ID" value="CAK9278260.1"/>
    <property type="molecule type" value="Genomic_DNA"/>
</dbReference>
<name>A0ABP0XKX7_9BRYO</name>
<evidence type="ECO:0000313" key="1">
    <source>
        <dbReference type="EMBL" id="CAK9278260.1"/>
    </source>
</evidence>
<dbReference type="Proteomes" id="UP001497444">
    <property type="component" value="Chromosome 8"/>
</dbReference>
<protein>
    <submittedName>
        <fullName evidence="1">Uncharacterized protein</fullName>
    </submittedName>
</protein>
<proteinExistence type="predicted"/>
<gene>
    <name evidence="1" type="ORF">CSSPJE1EN1_LOCUS23738</name>
</gene>
<evidence type="ECO:0000313" key="2">
    <source>
        <dbReference type="Proteomes" id="UP001497444"/>
    </source>
</evidence>
<accession>A0ABP0XKX7</accession>
<keyword evidence="2" id="KW-1185">Reference proteome</keyword>
<sequence>MKGKDVIRKGRGVRRGSGLDEVDVEILVGSAACQNVVGSTIRADRKAHLVEIGRLEREASTGRLER</sequence>
<organism evidence="1 2">
    <name type="scientific">Sphagnum jensenii</name>
    <dbReference type="NCBI Taxonomy" id="128206"/>
    <lineage>
        <taxon>Eukaryota</taxon>
        <taxon>Viridiplantae</taxon>
        <taxon>Streptophyta</taxon>
        <taxon>Embryophyta</taxon>
        <taxon>Bryophyta</taxon>
        <taxon>Sphagnophytina</taxon>
        <taxon>Sphagnopsida</taxon>
        <taxon>Sphagnales</taxon>
        <taxon>Sphagnaceae</taxon>
        <taxon>Sphagnum</taxon>
    </lineage>
</organism>
<reference evidence="1" key="1">
    <citation type="submission" date="2024-02" db="EMBL/GenBank/DDBJ databases">
        <authorList>
            <consortium name="ELIXIR-Norway"/>
            <consortium name="Elixir Norway"/>
        </authorList>
    </citation>
    <scope>NUCLEOTIDE SEQUENCE</scope>
</reference>